<evidence type="ECO:0000256" key="1">
    <source>
        <dbReference type="SAM" id="MobiDB-lite"/>
    </source>
</evidence>
<dbReference type="AlphaFoldDB" id="A0AAW0DUQ1"/>
<organism evidence="2 3">
    <name type="scientific">Favolaschia claudopus</name>
    <dbReference type="NCBI Taxonomy" id="2862362"/>
    <lineage>
        <taxon>Eukaryota</taxon>
        <taxon>Fungi</taxon>
        <taxon>Dikarya</taxon>
        <taxon>Basidiomycota</taxon>
        <taxon>Agaricomycotina</taxon>
        <taxon>Agaricomycetes</taxon>
        <taxon>Agaricomycetidae</taxon>
        <taxon>Agaricales</taxon>
        <taxon>Marasmiineae</taxon>
        <taxon>Mycenaceae</taxon>
        <taxon>Favolaschia</taxon>
    </lineage>
</organism>
<sequence>MSMQLHLGGGVGGAGGKGGQSGGAGGKGGGPDLSPLAHWGGFASSIPNALITAGGGRGGAGGHGGQRGGGGGFGGGVLMPNLPPQQLNAMFGGIGATPHSKPARAGCAIPGVPQDKQFLLAFPTVPIVALGLSAEYLELHSNTNQLRCNTVGELLKLQMDSAMQLKGAYGGYVARSMEIVNSGSDEPPPYPSY</sequence>
<comment type="caution">
    <text evidence="2">The sequence shown here is derived from an EMBL/GenBank/DDBJ whole genome shotgun (WGS) entry which is preliminary data.</text>
</comment>
<reference evidence="2 3" key="1">
    <citation type="journal article" date="2024" name="J Genomics">
        <title>Draft genome sequencing and assembly of Favolaschia claudopus CIRM-BRFM 2984 isolated from oak limbs.</title>
        <authorList>
            <person name="Navarro D."/>
            <person name="Drula E."/>
            <person name="Chaduli D."/>
            <person name="Cazenave R."/>
            <person name="Ahrendt S."/>
            <person name="Wang J."/>
            <person name="Lipzen A."/>
            <person name="Daum C."/>
            <person name="Barry K."/>
            <person name="Grigoriev I.V."/>
            <person name="Favel A."/>
            <person name="Rosso M.N."/>
            <person name="Martin F."/>
        </authorList>
    </citation>
    <scope>NUCLEOTIDE SEQUENCE [LARGE SCALE GENOMIC DNA]</scope>
    <source>
        <strain evidence="2 3">CIRM-BRFM 2984</strain>
    </source>
</reference>
<gene>
    <name evidence="2" type="ORF">R3P38DRAFT_3170796</name>
</gene>
<name>A0AAW0DUQ1_9AGAR</name>
<proteinExistence type="predicted"/>
<keyword evidence="3" id="KW-1185">Reference proteome</keyword>
<dbReference type="EMBL" id="JAWWNJ010000005">
    <property type="protein sequence ID" value="KAK7056127.1"/>
    <property type="molecule type" value="Genomic_DNA"/>
</dbReference>
<feature type="compositionally biased region" description="Gly residues" evidence="1">
    <location>
        <begin position="7"/>
        <end position="31"/>
    </location>
</feature>
<accession>A0AAW0DUQ1</accession>
<evidence type="ECO:0000313" key="3">
    <source>
        <dbReference type="Proteomes" id="UP001362999"/>
    </source>
</evidence>
<evidence type="ECO:0000313" key="2">
    <source>
        <dbReference type="EMBL" id="KAK7056127.1"/>
    </source>
</evidence>
<protein>
    <submittedName>
        <fullName evidence="2">Uncharacterized protein</fullName>
    </submittedName>
</protein>
<feature type="region of interest" description="Disordered" evidence="1">
    <location>
        <begin position="1"/>
        <end position="34"/>
    </location>
</feature>
<dbReference type="Proteomes" id="UP001362999">
    <property type="component" value="Unassembled WGS sequence"/>
</dbReference>